<sequence length="393" mass="43796">MVPGEGQKSPRGTAMFWVPAKRQAAEMMGVVNGENGVAQNAAPKRPGLHSVDPNFLRLLTKELERFGDTTKQSEVSRQELGGPRNQYDDSSHLLASAQQDLAAKDAELARAQTSHDAMAEELAEANERLSQSKAMVLAKSNELAAIVREREQEIEEKEKLFEDLMAQRAKVSRLEETNKQLMAEQVEAIQLQETKQAQLMAERAKVSQLEETNARLELAKHDNATLQAQLDEARQDIASLQENIVQLCEKGLASSTEQQQQQHKLKRGSAPHSSAADQQQPDPGPQDNPKEGIFKQLQPLLKDFASRRLVCQKGAKVSTEEVYREFIRVNKGIVNSISTLSVDSFSKAFSREVGNRRGGDMKSVDANRLRYGKKQCRGYCNLRIKEEDECLSG</sequence>
<accession>A0A7S0XUJ5</accession>
<evidence type="ECO:0000313" key="3">
    <source>
        <dbReference type="EMBL" id="CAD8736366.1"/>
    </source>
</evidence>
<feature type="compositionally biased region" description="Low complexity" evidence="2">
    <location>
        <begin position="277"/>
        <end position="287"/>
    </location>
</feature>
<organism evidence="3">
    <name type="scientific">Hemiselmis andersenii</name>
    <name type="common">Cryptophyte alga</name>
    <dbReference type="NCBI Taxonomy" id="464988"/>
    <lineage>
        <taxon>Eukaryota</taxon>
        <taxon>Cryptophyceae</taxon>
        <taxon>Cryptomonadales</taxon>
        <taxon>Hemiselmidaceae</taxon>
        <taxon>Hemiselmis</taxon>
    </lineage>
</organism>
<protein>
    <submittedName>
        <fullName evidence="3">Uncharacterized protein</fullName>
    </submittedName>
</protein>
<gene>
    <name evidence="3" type="ORF">HAND1043_LOCUS2858</name>
</gene>
<feature type="coiled-coil region" evidence="1">
    <location>
        <begin position="94"/>
        <end position="250"/>
    </location>
</feature>
<dbReference type="EMBL" id="HBFK01004788">
    <property type="protein sequence ID" value="CAD8736366.1"/>
    <property type="molecule type" value="Transcribed_RNA"/>
</dbReference>
<evidence type="ECO:0000256" key="1">
    <source>
        <dbReference type="SAM" id="Coils"/>
    </source>
</evidence>
<evidence type="ECO:0000256" key="2">
    <source>
        <dbReference type="SAM" id="MobiDB-lite"/>
    </source>
</evidence>
<keyword evidence="1" id="KW-0175">Coiled coil</keyword>
<proteinExistence type="predicted"/>
<name>A0A7S0XUJ5_HEMAN</name>
<reference evidence="3" key="1">
    <citation type="submission" date="2021-01" db="EMBL/GenBank/DDBJ databases">
        <authorList>
            <person name="Corre E."/>
            <person name="Pelletier E."/>
            <person name="Niang G."/>
            <person name="Scheremetjew M."/>
            <person name="Finn R."/>
            <person name="Kale V."/>
            <person name="Holt S."/>
            <person name="Cochrane G."/>
            <person name="Meng A."/>
            <person name="Brown T."/>
            <person name="Cohen L."/>
        </authorList>
    </citation>
    <scope>NUCLEOTIDE SEQUENCE</scope>
    <source>
        <strain evidence="3">CCMP441</strain>
    </source>
</reference>
<dbReference type="AlphaFoldDB" id="A0A7S0XUJ5"/>
<feature type="region of interest" description="Disordered" evidence="2">
    <location>
        <begin position="255"/>
        <end position="292"/>
    </location>
</feature>
<feature type="region of interest" description="Disordered" evidence="2">
    <location>
        <begin position="66"/>
        <end position="89"/>
    </location>
</feature>